<dbReference type="Proteomes" id="UP000277580">
    <property type="component" value="Unassembled WGS sequence"/>
</dbReference>
<keyword evidence="3" id="KW-1185">Reference proteome</keyword>
<gene>
    <name evidence="2" type="ORF">P167DRAFT_401649</name>
</gene>
<evidence type="ECO:0000313" key="2">
    <source>
        <dbReference type="EMBL" id="RPB07461.1"/>
    </source>
</evidence>
<evidence type="ECO:0000313" key="3">
    <source>
        <dbReference type="Proteomes" id="UP000277580"/>
    </source>
</evidence>
<keyword evidence="1" id="KW-0472">Membrane</keyword>
<keyword evidence="1" id="KW-0812">Transmembrane</keyword>
<sequence>MPLTSPLLLGFGTFFFFFFFLLFAFCFLRTSIHFHSKVILVYTLIVITRYISGLFLLVKKHLAWYVYGHAAQLSNWVFNPVRQDELNTTYY</sequence>
<reference evidence="2 3" key="1">
    <citation type="journal article" date="2018" name="Nat. Ecol. Evol.">
        <title>Pezizomycetes genomes reveal the molecular basis of ectomycorrhizal truffle lifestyle.</title>
        <authorList>
            <person name="Murat C."/>
            <person name="Payen T."/>
            <person name="Noel B."/>
            <person name="Kuo A."/>
            <person name="Morin E."/>
            <person name="Chen J."/>
            <person name="Kohler A."/>
            <person name="Krizsan K."/>
            <person name="Balestrini R."/>
            <person name="Da Silva C."/>
            <person name="Montanini B."/>
            <person name="Hainaut M."/>
            <person name="Levati E."/>
            <person name="Barry K.W."/>
            <person name="Belfiori B."/>
            <person name="Cichocki N."/>
            <person name="Clum A."/>
            <person name="Dockter R.B."/>
            <person name="Fauchery L."/>
            <person name="Guy J."/>
            <person name="Iotti M."/>
            <person name="Le Tacon F."/>
            <person name="Lindquist E.A."/>
            <person name="Lipzen A."/>
            <person name="Malagnac F."/>
            <person name="Mello A."/>
            <person name="Molinier V."/>
            <person name="Miyauchi S."/>
            <person name="Poulain J."/>
            <person name="Riccioni C."/>
            <person name="Rubini A."/>
            <person name="Sitrit Y."/>
            <person name="Splivallo R."/>
            <person name="Traeger S."/>
            <person name="Wang M."/>
            <person name="Zifcakova L."/>
            <person name="Wipf D."/>
            <person name="Zambonelli A."/>
            <person name="Paolocci F."/>
            <person name="Nowrousian M."/>
            <person name="Ottonello S."/>
            <person name="Baldrian P."/>
            <person name="Spatafora J.W."/>
            <person name="Henrissat B."/>
            <person name="Nagy L.G."/>
            <person name="Aury J.M."/>
            <person name="Wincker P."/>
            <person name="Grigoriev I.V."/>
            <person name="Bonfante P."/>
            <person name="Martin F.M."/>
        </authorList>
    </citation>
    <scope>NUCLEOTIDE SEQUENCE [LARGE SCALE GENOMIC DNA]</scope>
    <source>
        <strain evidence="2 3">CCBAS932</strain>
    </source>
</reference>
<keyword evidence="1" id="KW-1133">Transmembrane helix</keyword>
<dbReference type="InParanoid" id="A0A3N4KGG7"/>
<evidence type="ECO:0000256" key="1">
    <source>
        <dbReference type="SAM" id="Phobius"/>
    </source>
</evidence>
<feature type="transmembrane region" description="Helical" evidence="1">
    <location>
        <begin position="6"/>
        <end position="27"/>
    </location>
</feature>
<name>A0A3N4KGG7_9PEZI</name>
<proteinExistence type="predicted"/>
<dbReference type="AlphaFoldDB" id="A0A3N4KGG7"/>
<accession>A0A3N4KGG7</accession>
<dbReference type="EMBL" id="ML119182">
    <property type="protein sequence ID" value="RPB07461.1"/>
    <property type="molecule type" value="Genomic_DNA"/>
</dbReference>
<organism evidence="2 3">
    <name type="scientific">Morchella conica CCBAS932</name>
    <dbReference type="NCBI Taxonomy" id="1392247"/>
    <lineage>
        <taxon>Eukaryota</taxon>
        <taxon>Fungi</taxon>
        <taxon>Dikarya</taxon>
        <taxon>Ascomycota</taxon>
        <taxon>Pezizomycotina</taxon>
        <taxon>Pezizomycetes</taxon>
        <taxon>Pezizales</taxon>
        <taxon>Morchellaceae</taxon>
        <taxon>Morchella</taxon>
    </lineage>
</organism>
<protein>
    <submittedName>
        <fullName evidence="2">Uncharacterized protein</fullName>
    </submittedName>
</protein>
<feature type="transmembrane region" description="Helical" evidence="1">
    <location>
        <begin position="39"/>
        <end position="58"/>
    </location>
</feature>